<evidence type="ECO:0000256" key="1">
    <source>
        <dbReference type="SAM" id="MobiDB-lite"/>
    </source>
</evidence>
<dbReference type="AlphaFoldDB" id="A0A1K1LSB5"/>
<dbReference type="RefSeq" id="WP_072474433.1">
    <property type="nucleotide sequence ID" value="NZ_FPJG01000002.1"/>
</dbReference>
<reference evidence="3" key="1">
    <citation type="submission" date="2016-11" db="EMBL/GenBank/DDBJ databases">
        <authorList>
            <person name="Varghese N."/>
            <person name="Submissions S."/>
        </authorList>
    </citation>
    <scope>NUCLEOTIDE SEQUENCE [LARGE SCALE GENOMIC DNA]</scope>
    <source>
        <strain evidence="3">DSM 44671</strain>
    </source>
</reference>
<organism evidence="2 3">
    <name type="scientific">Amycolatopsis australiensis</name>
    <dbReference type="NCBI Taxonomy" id="546364"/>
    <lineage>
        <taxon>Bacteria</taxon>
        <taxon>Bacillati</taxon>
        <taxon>Actinomycetota</taxon>
        <taxon>Actinomycetes</taxon>
        <taxon>Pseudonocardiales</taxon>
        <taxon>Pseudonocardiaceae</taxon>
        <taxon>Amycolatopsis</taxon>
    </lineage>
</organism>
<dbReference type="STRING" id="546364.SAMN04489730_0183"/>
<accession>A0A1K1LSB5</accession>
<dbReference type="Proteomes" id="UP000182740">
    <property type="component" value="Unassembled WGS sequence"/>
</dbReference>
<evidence type="ECO:0000313" key="2">
    <source>
        <dbReference type="EMBL" id="SFW13728.1"/>
    </source>
</evidence>
<sequence length="146" mass="15192">MVAVAMLQREPGVLARVSNAHQLAGELVCLAHRHGHRPALADDPELVEAAVKPDSQSETTLARLDEAGRVALAWLSEHVVPDGHELLVAAADTDHDLLLILAPRTSATGPAGPVTVGSRQHLSHGAAAPRRPTTAGSAALLDKASR</sequence>
<name>A0A1K1LSB5_9PSEU</name>
<dbReference type="EMBL" id="FPJG01000002">
    <property type="protein sequence ID" value="SFW13728.1"/>
    <property type="molecule type" value="Genomic_DNA"/>
</dbReference>
<evidence type="ECO:0000313" key="3">
    <source>
        <dbReference type="Proteomes" id="UP000182740"/>
    </source>
</evidence>
<feature type="region of interest" description="Disordered" evidence="1">
    <location>
        <begin position="106"/>
        <end position="146"/>
    </location>
</feature>
<protein>
    <submittedName>
        <fullName evidence="2">Uncharacterized protein</fullName>
    </submittedName>
</protein>
<proteinExistence type="predicted"/>
<keyword evidence="3" id="KW-1185">Reference proteome</keyword>
<gene>
    <name evidence="2" type="ORF">SAMN04489730_0183</name>
</gene>